<proteinExistence type="predicted"/>
<evidence type="ECO:0000313" key="1">
    <source>
        <dbReference type="EMBL" id="CAG5982011.1"/>
    </source>
</evidence>
<organism evidence="1 2">
    <name type="scientific">Menidia menidia</name>
    <name type="common">Atlantic silverside</name>
    <dbReference type="NCBI Taxonomy" id="238744"/>
    <lineage>
        <taxon>Eukaryota</taxon>
        <taxon>Metazoa</taxon>
        <taxon>Chordata</taxon>
        <taxon>Craniata</taxon>
        <taxon>Vertebrata</taxon>
        <taxon>Euteleostomi</taxon>
        <taxon>Actinopterygii</taxon>
        <taxon>Neopterygii</taxon>
        <taxon>Teleostei</taxon>
        <taxon>Neoteleostei</taxon>
        <taxon>Acanthomorphata</taxon>
        <taxon>Ovalentaria</taxon>
        <taxon>Atherinomorphae</taxon>
        <taxon>Atheriniformes</taxon>
        <taxon>Atherinopsidae</taxon>
        <taxon>Menidiinae</taxon>
        <taxon>Menidia</taxon>
    </lineage>
</organism>
<name>A0A8S4BMC3_9TELE</name>
<gene>
    <name evidence="1" type="ORF">MMEN_LOCUS16462</name>
</gene>
<dbReference type="EMBL" id="CAJRST010033334">
    <property type="protein sequence ID" value="CAG5982011.1"/>
    <property type="molecule type" value="Genomic_DNA"/>
</dbReference>
<dbReference type="AlphaFoldDB" id="A0A8S4BMC3"/>
<dbReference type="Proteomes" id="UP000677803">
    <property type="component" value="Unassembled WGS sequence"/>
</dbReference>
<sequence length="93" mass="9853">MVVSRHGDHGVPVNSTPAALVHSVAADGGGGQEWSAWQRLSVGWSCVAAKRQGSGHDSSHVFSGNLSLRSRRNADCGLMYLTEMSHDSPPALR</sequence>
<evidence type="ECO:0000313" key="2">
    <source>
        <dbReference type="Proteomes" id="UP000677803"/>
    </source>
</evidence>
<comment type="caution">
    <text evidence="1">The sequence shown here is derived from an EMBL/GenBank/DDBJ whole genome shotgun (WGS) entry which is preliminary data.</text>
</comment>
<reference evidence="1" key="1">
    <citation type="submission" date="2021-05" db="EMBL/GenBank/DDBJ databases">
        <authorList>
            <person name="Tigano A."/>
        </authorList>
    </citation>
    <scope>NUCLEOTIDE SEQUENCE</scope>
</reference>
<accession>A0A8S4BMC3</accession>
<keyword evidence="2" id="KW-1185">Reference proteome</keyword>
<protein>
    <submittedName>
        <fullName evidence="1">(Atlantic silverside) hypothetical protein</fullName>
    </submittedName>
</protein>